<protein>
    <submittedName>
        <fullName evidence="1">Uncharacterized protein</fullName>
    </submittedName>
</protein>
<organism evidence="1">
    <name type="scientific">Aspergillus arachidicola</name>
    <dbReference type="NCBI Taxonomy" id="656916"/>
    <lineage>
        <taxon>Eukaryota</taxon>
        <taxon>Fungi</taxon>
        <taxon>Dikarya</taxon>
        <taxon>Ascomycota</taxon>
        <taxon>Pezizomycotina</taxon>
        <taxon>Eurotiomycetes</taxon>
        <taxon>Eurotiomycetidae</taxon>
        <taxon>Eurotiales</taxon>
        <taxon>Aspergillaceae</taxon>
        <taxon>Aspergillus</taxon>
        <taxon>Aspergillus subgen. Circumdati</taxon>
    </lineage>
</organism>
<evidence type="ECO:0000313" key="1">
    <source>
        <dbReference type="EMBL" id="KAE8341870.1"/>
    </source>
</evidence>
<name>A0A5N6YE33_9EURO</name>
<gene>
    <name evidence="1" type="ORF">BDV24DRAFT_163094</name>
</gene>
<proteinExistence type="predicted"/>
<accession>A0A5N6YE33</accession>
<sequence length="210" mass="23214">MPSQNSVSTSRRENGVYLGYVSETAFSRQIVPDGRWVLQYSDPIKGSTAWEEALNGNYEDRVTVRECFLYMMLLANVHHTAVNPLPMAQGVDKTGVSLVVLRCSVLALILWKRMKISRLAILYGAGLVTPAKKVDSIQGQLKLISLSRFRSISVRSKQVGIETNLGAHNKCIRAKTPGISSTTAWGIEVRGRAQDPVDVIFIIVIIAKRT</sequence>
<dbReference type="EMBL" id="ML737138">
    <property type="protein sequence ID" value="KAE8341870.1"/>
    <property type="molecule type" value="Genomic_DNA"/>
</dbReference>
<dbReference type="Proteomes" id="UP000325558">
    <property type="component" value="Unassembled WGS sequence"/>
</dbReference>
<reference evidence="1" key="1">
    <citation type="submission" date="2019-04" db="EMBL/GenBank/DDBJ databases">
        <title>Friends and foes A comparative genomics study of 23 Aspergillus species from section Flavi.</title>
        <authorList>
            <consortium name="DOE Joint Genome Institute"/>
            <person name="Kjaerbolling I."/>
            <person name="Vesth T."/>
            <person name="Frisvad J.C."/>
            <person name="Nybo J.L."/>
            <person name="Theobald S."/>
            <person name="Kildgaard S."/>
            <person name="Isbrandt T."/>
            <person name="Kuo A."/>
            <person name="Sato A."/>
            <person name="Lyhne E.K."/>
            <person name="Kogle M.E."/>
            <person name="Wiebenga A."/>
            <person name="Kun R.S."/>
            <person name="Lubbers R.J."/>
            <person name="Makela M.R."/>
            <person name="Barry K."/>
            <person name="Chovatia M."/>
            <person name="Clum A."/>
            <person name="Daum C."/>
            <person name="Haridas S."/>
            <person name="He G."/>
            <person name="LaButti K."/>
            <person name="Lipzen A."/>
            <person name="Mondo S."/>
            <person name="Riley R."/>
            <person name="Salamov A."/>
            <person name="Simmons B.A."/>
            <person name="Magnuson J.K."/>
            <person name="Henrissat B."/>
            <person name="Mortensen U.H."/>
            <person name="Larsen T.O."/>
            <person name="Devries R.P."/>
            <person name="Grigoriev I.V."/>
            <person name="Machida M."/>
            <person name="Baker S.E."/>
            <person name="Andersen M.R."/>
        </authorList>
    </citation>
    <scope>NUCLEOTIDE SEQUENCE</scope>
    <source>
        <strain evidence="1">CBS 117612</strain>
    </source>
</reference>
<dbReference type="OrthoDB" id="10544257at2759"/>
<dbReference type="AlphaFoldDB" id="A0A5N6YE33"/>